<evidence type="ECO:0000313" key="8">
    <source>
        <dbReference type="Proteomes" id="UP001501586"/>
    </source>
</evidence>
<evidence type="ECO:0000256" key="5">
    <source>
        <dbReference type="SAM" id="MobiDB-lite"/>
    </source>
</evidence>
<evidence type="ECO:0000256" key="2">
    <source>
        <dbReference type="ARBA" id="ARBA00022630"/>
    </source>
</evidence>
<accession>A0ABP8EFL5</accession>
<dbReference type="InterPro" id="IPR012349">
    <property type="entry name" value="Split_barrel_FMN-bd"/>
</dbReference>
<reference evidence="8" key="1">
    <citation type="journal article" date="2019" name="Int. J. Syst. Evol. Microbiol.">
        <title>The Global Catalogue of Microorganisms (GCM) 10K type strain sequencing project: providing services to taxonomists for standard genome sequencing and annotation.</title>
        <authorList>
            <consortium name="The Broad Institute Genomics Platform"/>
            <consortium name="The Broad Institute Genome Sequencing Center for Infectious Disease"/>
            <person name="Wu L."/>
            <person name="Ma J."/>
        </authorList>
    </citation>
    <scope>NUCLEOTIDE SEQUENCE [LARGE SCALE GENOMIC DNA]</scope>
    <source>
        <strain evidence="8">JCM 17458</strain>
    </source>
</reference>
<dbReference type="SMART" id="SM00903">
    <property type="entry name" value="Flavin_Reduct"/>
    <property type="match status" value="1"/>
</dbReference>
<evidence type="ECO:0000259" key="6">
    <source>
        <dbReference type="SMART" id="SM00903"/>
    </source>
</evidence>
<dbReference type="EMBL" id="BAABAZ010000003">
    <property type="protein sequence ID" value="GAA4282698.1"/>
    <property type="molecule type" value="Genomic_DNA"/>
</dbReference>
<keyword evidence="3" id="KW-0288">FMN</keyword>
<gene>
    <name evidence="7" type="ORF">GCM10022261_02290</name>
</gene>
<dbReference type="SUPFAM" id="SSF50475">
    <property type="entry name" value="FMN-binding split barrel"/>
    <property type="match status" value="1"/>
</dbReference>
<keyword evidence="8" id="KW-1185">Reference proteome</keyword>
<proteinExistence type="inferred from homology"/>
<dbReference type="InterPro" id="IPR002563">
    <property type="entry name" value="Flavin_Rdtase-like_dom"/>
</dbReference>
<comment type="similarity">
    <text evidence="4">Belongs to the flavoredoxin family.</text>
</comment>
<keyword evidence="2" id="KW-0285">Flavoprotein</keyword>
<feature type="domain" description="Flavin reductase like" evidence="6">
    <location>
        <begin position="19"/>
        <end position="173"/>
    </location>
</feature>
<dbReference type="Pfam" id="PF01613">
    <property type="entry name" value="Flavin_Reduct"/>
    <property type="match status" value="1"/>
</dbReference>
<comment type="cofactor">
    <cofactor evidence="1">
        <name>FMN</name>
        <dbReference type="ChEBI" id="CHEBI:58210"/>
    </cofactor>
</comment>
<feature type="region of interest" description="Disordered" evidence="5">
    <location>
        <begin position="196"/>
        <end position="216"/>
    </location>
</feature>
<dbReference type="Proteomes" id="UP001501586">
    <property type="component" value="Unassembled WGS sequence"/>
</dbReference>
<evidence type="ECO:0000256" key="1">
    <source>
        <dbReference type="ARBA" id="ARBA00001917"/>
    </source>
</evidence>
<evidence type="ECO:0000256" key="4">
    <source>
        <dbReference type="ARBA" id="ARBA00038054"/>
    </source>
</evidence>
<evidence type="ECO:0000256" key="3">
    <source>
        <dbReference type="ARBA" id="ARBA00022643"/>
    </source>
</evidence>
<dbReference type="RefSeq" id="WP_236865202.1">
    <property type="nucleotide sequence ID" value="NZ_BAABAZ010000003.1"/>
</dbReference>
<protein>
    <submittedName>
        <fullName evidence="7">Flavin reductase family protein</fullName>
    </submittedName>
</protein>
<dbReference type="PANTHER" id="PTHR33798">
    <property type="entry name" value="FLAVOPROTEIN OXYGENASE"/>
    <property type="match status" value="1"/>
</dbReference>
<feature type="compositionally biased region" description="Basic and acidic residues" evidence="5">
    <location>
        <begin position="201"/>
        <end position="210"/>
    </location>
</feature>
<name>A0ABP8EFL5_9MICO</name>
<dbReference type="Gene3D" id="2.30.110.10">
    <property type="entry name" value="Electron Transport, Fmn-binding Protein, Chain A"/>
    <property type="match status" value="1"/>
</dbReference>
<sequence length="216" mass="23499">MHFQMKDLTPRERYKLLISSVTPRPIAWVTTIGANGVVNAAPYSFFNAFGDSPALLVLGLLHDGEGADKDTATNIKAGGEFVVNLVREDDIEQMNLSCADVPRDVSEIEYAGIATAPALEVAPPLIATSPVSFECRLVEALDIGTRQSVVIGEVLVTHVADEFVTDPERLYLDTPAMRLVGRLHGSGNYVRTTDTFTVPRPRYDPERLAGRDSTSP</sequence>
<evidence type="ECO:0000313" key="7">
    <source>
        <dbReference type="EMBL" id="GAA4282698.1"/>
    </source>
</evidence>
<dbReference type="PANTHER" id="PTHR33798:SF5">
    <property type="entry name" value="FLAVIN REDUCTASE LIKE DOMAIN-CONTAINING PROTEIN"/>
    <property type="match status" value="1"/>
</dbReference>
<organism evidence="7 8">
    <name type="scientific">Brevibacterium daeguense</name>
    <dbReference type="NCBI Taxonomy" id="909936"/>
    <lineage>
        <taxon>Bacteria</taxon>
        <taxon>Bacillati</taxon>
        <taxon>Actinomycetota</taxon>
        <taxon>Actinomycetes</taxon>
        <taxon>Micrococcales</taxon>
        <taxon>Brevibacteriaceae</taxon>
        <taxon>Brevibacterium</taxon>
    </lineage>
</organism>
<comment type="caution">
    <text evidence="7">The sequence shown here is derived from an EMBL/GenBank/DDBJ whole genome shotgun (WGS) entry which is preliminary data.</text>
</comment>